<keyword evidence="1" id="KW-0472">Membrane</keyword>
<reference evidence="3" key="1">
    <citation type="submission" date="2017-11" db="EMBL/GenBank/DDBJ databases">
        <title>Otitis media/interna in a cat caused by the recently described species Corynebacterium provencense.</title>
        <authorList>
            <person name="Kittl S."/>
            <person name="Brodard I."/>
            <person name="Rychener L."/>
            <person name="Jores J."/>
            <person name="Roosje P."/>
            <person name="Gobeli Brawand S."/>
        </authorList>
    </citation>
    <scope>NUCLEOTIDE SEQUENCE [LARGE SCALE GENOMIC DNA]</scope>
    <source>
        <strain evidence="3">17KM38</strain>
    </source>
</reference>
<protein>
    <recommendedName>
        <fullName evidence="4">TadE-like protein</fullName>
    </recommendedName>
</protein>
<dbReference type="Proteomes" id="UP000247696">
    <property type="component" value="Chromosome"/>
</dbReference>
<evidence type="ECO:0000313" key="3">
    <source>
        <dbReference type="Proteomes" id="UP000247696"/>
    </source>
</evidence>
<dbReference type="AlphaFoldDB" id="A0A2Z3YRW9"/>
<accession>A0A2Z3YRW9</accession>
<evidence type="ECO:0000256" key="1">
    <source>
        <dbReference type="SAM" id="Phobius"/>
    </source>
</evidence>
<gene>
    <name evidence="2" type="ORF">Csp1_04740</name>
</gene>
<evidence type="ECO:0000313" key="2">
    <source>
        <dbReference type="EMBL" id="AWT25294.1"/>
    </source>
</evidence>
<dbReference type="RefSeq" id="WP_227871168.1">
    <property type="nucleotide sequence ID" value="NZ_CP024988.1"/>
</dbReference>
<keyword evidence="1" id="KW-0812">Transmembrane</keyword>
<sequence>MKKPENRGEGEEGEEGYVTVEAAVVFTALTAVVGMVVAGVVTVASYLGAVDLARDAARAASLDPANAEAVVADLVGKVDSQARASVTVTDTVTVRVTRPGRLFNLTATAVTVPEPVVPAPEVPTGVTGR</sequence>
<dbReference type="STRING" id="1737425.GCA_900049755_02154"/>
<keyword evidence="1" id="KW-1133">Transmembrane helix</keyword>
<dbReference type="KEGG" id="cpre:Csp1_04740"/>
<proteinExistence type="predicted"/>
<name>A0A2Z3YRW9_9CORY</name>
<organism evidence="2 3">
    <name type="scientific">Corynebacterium provencense</name>
    <dbReference type="NCBI Taxonomy" id="1737425"/>
    <lineage>
        <taxon>Bacteria</taxon>
        <taxon>Bacillati</taxon>
        <taxon>Actinomycetota</taxon>
        <taxon>Actinomycetes</taxon>
        <taxon>Mycobacteriales</taxon>
        <taxon>Corynebacteriaceae</taxon>
        <taxon>Corynebacterium</taxon>
    </lineage>
</organism>
<dbReference type="EMBL" id="CP024988">
    <property type="protein sequence ID" value="AWT25294.1"/>
    <property type="molecule type" value="Genomic_DNA"/>
</dbReference>
<keyword evidence="3" id="KW-1185">Reference proteome</keyword>
<feature type="transmembrane region" description="Helical" evidence="1">
    <location>
        <begin position="22"/>
        <end position="48"/>
    </location>
</feature>
<evidence type="ECO:0008006" key="4">
    <source>
        <dbReference type="Google" id="ProtNLM"/>
    </source>
</evidence>